<protein>
    <recommendedName>
        <fullName evidence="2">Fibronectin type-III domain-containing protein</fullName>
    </recommendedName>
</protein>
<dbReference type="PROSITE" id="PS50853">
    <property type="entry name" value="FN3"/>
    <property type="match status" value="2"/>
</dbReference>
<sequence length="595" mass="64960">MNLNLIFLLLLQYIDCADITLQPVSINATLNSTIVFSCEGTGDDLSFRVNNTPATNIGVVAKGFSETVSNIGGTRKAELQAIAYDYNNNTEVKCRALTDEPPGIAFSNTAILMIQGLLDSVVDLDYTFINGSSVLLTWIAPYTLNNVAITGYYILVNELVNIITTDNNTNIILSATNPDPCILNNVSVSPINDAGVGSSNNIIFYYETVPLITPPVSVVPVIDGRQISLNISINVSNICKGEYPNNIAVSILNTDNEVINNTIISTQANDQLMITGSTSSITNLNTFTVDVSLSNNRGIFNYMPSFGFSFLGPVTNISSSIDNCSTIDITWTAPTVDDRVPIQYYMLRIYDAITGSLVDTVSVYETSYQFVDDNLLFHHYTYVITTVNELGEGISNNNTFSYQRVPRAVENTSLDILSYIQDQVIIQFYIPITLKCTSEAPEHVTVTVICNNGIDSSTTYFIKQKINITGIRSVPQYQQCNVSIVFSNEAGSSEPFILAFDTYPTITSATTVTITDTATTTTDHDTITIQTFPTITSPTVTPVSTSFNISIGFASLQKRQQEVPTSCNEAYEFNTLMINNNPAYGQIGRDGAVSM</sequence>
<accession>A0A1X7UZ60</accession>
<dbReference type="AlphaFoldDB" id="A0A1X7UZ60"/>
<feature type="signal peptide" evidence="1">
    <location>
        <begin position="1"/>
        <end position="16"/>
    </location>
</feature>
<dbReference type="CDD" id="cd00063">
    <property type="entry name" value="FN3"/>
    <property type="match status" value="1"/>
</dbReference>
<evidence type="ECO:0000313" key="3">
    <source>
        <dbReference type="EnsemblMetazoa" id="Aqu2.1.32991_001"/>
    </source>
</evidence>
<organism evidence="3">
    <name type="scientific">Amphimedon queenslandica</name>
    <name type="common">Sponge</name>
    <dbReference type="NCBI Taxonomy" id="400682"/>
    <lineage>
        <taxon>Eukaryota</taxon>
        <taxon>Metazoa</taxon>
        <taxon>Porifera</taxon>
        <taxon>Demospongiae</taxon>
        <taxon>Heteroscleromorpha</taxon>
        <taxon>Haplosclerida</taxon>
        <taxon>Niphatidae</taxon>
        <taxon>Amphimedon</taxon>
    </lineage>
</organism>
<dbReference type="InterPro" id="IPR013783">
    <property type="entry name" value="Ig-like_fold"/>
</dbReference>
<evidence type="ECO:0000256" key="1">
    <source>
        <dbReference type="SAM" id="SignalP"/>
    </source>
</evidence>
<feature type="domain" description="Fibronectin type-III" evidence="2">
    <location>
        <begin position="313"/>
        <end position="408"/>
    </location>
</feature>
<keyword evidence="1" id="KW-0732">Signal</keyword>
<reference evidence="3" key="1">
    <citation type="submission" date="2017-05" db="UniProtKB">
        <authorList>
            <consortium name="EnsemblMetazoa"/>
        </authorList>
    </citation>
    <scope>IDENTIFICATION</scope>
</reference>
<dbReference type="InParanoid" id="A0A1X7UZ60"/>
<dbReference type="SMART" id="SM00060">
    <property type="entry name" value="FN3"/>
    <property type="match status" value="2"/>
</dbReference>
<name>A0A1X7UZ60_AMPQE</name>
<evidence type="ECO:0000259" key="2">
    <source>
        <dbReference type="PROSITE" id="PS50853"/>
    </source>
</evidence>
<dbReference type="SUPFAM" id="SSF49265">
    <property type="entry name" value="Fibronectin type III"/>
    <property type="match status" value="2"/>
</dbReference>
<feature type="chain" id="PRO_5013072882" description="Fibronectin type-III domain-containing protein" evidence="1">
    <location>
        <begin position="17"/>
        <end position="595"/>
    </location>
</feature>
<dbReference type="InterPro" id="IPR003961">
    <property type="entry name" value="FN3_dom"/>
</dbReference>
<dbReference type="InterPro" id="IPR036116">
    <property type="entry name" value="FN3_sf"/>
</dbReference>
<feature type="domain" description="Fibronectin type-III" evidence="2">
    <location>
        <begin position="120"/>
        <end position="211"/>
    </location>
</feature>
<dbReference type="Gene3D" id="2.60.40.10">
    <property type="entry name" value="Immunoglobulins"/>
    <property type="match status" value="1"/>
</dbReference>
<dbReference type="EnsemblMetazoa" id="Aqu2.1.32991_001">
    <property type="protein sequence ID" value="Aqu2.1.32991_001"/>
    <property type="gene ID" value="Aqu2.1.32991"/>
</dbReference>
<proteinExistence type="predicted"/>